<dbReference type="Proteomes" id="UP000667650">
    <property type="component" value="Unassembled WGS sequence"/>
</dbReference>
<dbReference type="AlphaFoldDB" id="A0A964WYN7"/>
<proteinExistence type="predicted"/>
<evidence type="ECO:0000313" key="1">
    <source>
        <dbReference type="EMBL" id="NAY93008.1"/>
    </source>
</evidence>
<dbReference type="EMBL" id="JAAABI010000005">
    <property type="protein sequence ID" value="NAY93008.1"/>
    <property type="molecule type" value="Genomic_DNA"/>
</dbReference>
<gene>
    <name evidence="1" type="ORF">GTQ34_13875</name>
</gene>
<organism evidence="1 2">
    <name type="scientific">Flagellimonas ochracea</name>
    <dbReference type="NCBI Taxonomy" id="2696472"/>
    <lineage>
        <taxon>Bacteria</taxon>
        <taxon>Pseudomonadati</taxon>
        <taxon>Bacteroidota</taxon>
        <taxon>Flavobacteriia</taxon>
        <taxon>Flavobacteriales</taxon>
        <taxon>Flavobacteriaceae</taxon>
        <taxon>Flagellimonas</taxon>
    </lineage>
</organism>
<protein>
    <submittedName>
        <fullName evidence="1">Uncharacterized protein</fullName>
    </submittedName>
</protein>
<sequence>MRKLNLGQELSKSEQKKILGGGATCTTSWGGTATTYSPYVNCSNAAGYCAGVYGGTVVSCW</sequence>
<reference evidence="1" key="1">
    <citation type="submission" date="2020-01" db="EMBL/GenBank/DDBJ databases">
        <title>Muricauda ochracea sp. nov., isolated from a tidal flat of Garorim bay in Korea.</title>
        <authorList>
            <person name="Kim D."/>
            <person name="Yoo Y."/>
            <person name="Kim J.-J."/>
        </authorList>
    </citation>
    <scope>NUCLEOTIDE SEQUENCE</scope>
    <source>
        <strain evidence="1">JGD-17</strain>
    </source>
</reference>
<dbReference type="RefSeq" id="WP_166524416.1">
    <property type="nucleotide sequence ID" value="NZ_JAAABI010000005.1"/>
</dbReference>
<keyword evidence="2" id="KW-1185">Reference proteome</keyword>
<evidence type="ECO:0000313" key="2">
    <source>
        <dbReference type="Proteomes" id="UP000667650"/>
    </source>
</evidence>
<accession>A0A964WYN7</accession>
<name>A0A964WYN7_9FLAO</name>
<comment type="caution">
    <text evidence="1">The sequence shown here is derived from an EMBL/GenBank/DDBJ whole genome shotgun (WGS) entry which is preliminary data.</text>
</comment>